<comment type="caution">
    <text evidence="1">The sequence shown here is derived from an EMBL/GenBank/DDBJ whole genome shotgun (WGS) entry which is preliminary data.</text>
</comment>
<dbReference type="EMBL" id="CM034388">
    <property type="protein sequence ID" value="KAJ0183369.1"/>
    <property type="molecule type" value="Genomic_DNA"/>
</dbReference>
<evidence type="ECO:0000313" key="1">
    <source>
        <dbReference type="EMBL" id="KAJ0183369.1"/>
    </source>
</evidence>
<reference evidence="1 2" key="1">
    <citation type="journal article" date="2021" name="Front. Genet.">
        <title>Chromosome-Level Genome Assembly Reveals Significant Gene Expansion in the Toll and IMD Signaling Pathways of Dendrolimus kikuchii.</title>
        <authorList>
            <person name="Zhou J."/>
            <person name="Wu P."/>
            <person name="Xiong Z."/>
            <person name="Liu N."/>
            <person name="Zhao N."/>
            <person name="Ji M."/>
            <person name="Qiu Y."/>
            <person name="Yang B."/>
        </authorList>
    </citation>
    <scope>NUCLEOTIDE SEQUENCE [LARGE SCALE GENOMIC DNA]</scope>
    <source>
        <strain evidence="1">Ann1</strain>
    </source>
</reference>
<evidence type="ECO:0000313" key="2">
    <source>
        <dbReference type="Proteomes" id="UP000824533"/>
    </source>
</evidence>
<organism evidence="1 2">
    <name type="scientific">Dendrolimus kikuchii</name>
    <dbReference type="NCBI Taxonomy" id="765133"/>
    <lineage>
        <taxon>Eukaryota</taxon>
        <taxon>Metazoa</taxon>
        <taxon>Ecdysozoa</taxon>
        <taxon>Arthropoda</taxon>
        <taxon>Hexapoda</taxon>
        <taxon>Insecta</taxon>
        <taxon>Pterygota</taxon>
        <taxon>Neoptera</taxon>
        <taxon>Endopterygota</taxon>
        <taxon>Lepidoptera</taxon>
        <taxon>Glossata</taxon>
        <taxon>Ditrysia</taxon>
        <taxon>Bombycoidea</taxon>
        <taxon>Lasiocampidae</taxon>
        <taxon>Dendrolimus</taxon>
    </lineage>
</organism>
<name>A0ACC1DHZ0_9NEOP</name>
<protein>
    <submittedName>
        <fullName evidence="1">Uncharacterized protein</fullName>
    </submittedName>
</protein>
<keyword evidence="2" id="KW-1185">Reference proteome</keyword>
<sequence>MEPQHKRRLQKYQQDILKDLDVSDIFDYIFSKNVLSDDVTENIFKKKGRRERVKYLLDIILQYGNNKTFEVFVDSLAKDYKWLWEKLAVENNEEMVDNSFEDSLSKGDVPRPPDHHVRRQSIEQVVATKLNNLSRHKYLVLHGMPKAGKTCVAVSVLRNNPELITNNFNGVVFWLDFGTVKTEDEIVAQQSKLLRKASSVYMPNNSHMMNSSISMSSIGSNADSHSVSNYDYTLGNIKDSLKAQFIEPQLKECLLVLDKVNERKCVEAFDIGCKILITTRDTEVVRDYDRQIVEIENSFKEQESLELFASCLDEPVSKLPSQAKRLNEICRGNPFLITLIGAQLAENKERLKHDTRQWKYYLNKLEKKDLFDLFSWRTHDNPMKTIEFCINSLDENILPLYKKLVILPDNVKVSAKVLSKLWNRDVNVVESIMKKLRSKSLIIEYYDREQKNYTYEVDDLLMNYLKTSNKDHEDDSKRLHYEFLKSYHYDNVENAPLEIEDDGYIAYYVGYHILNTKNYRNNWSMFKKLFMDLRFLGNKVRLTGPDDVTLDLQKYENYIASDALDLDLLHSIKAFLRTHGTDLYRYPSTDIVQSILQHESQGILYRRASTIAQENCAKNEVYLEFLHEHDVEEIKHSTIDVKENITAVCFLGDYVLVGTNNGAIKFFHIPTNKLKKELQGTGSPIKWIGVACVKSPPTVAALCYDGVIKLWHVEDIDLDASSSVIDEEPEENFNNNFSSNLVPTINPKLGAFVHCHWTNNEEYLITQTTKMIMLYLPNGEISGVINSFERERELLCCVPCFNDRYLAVATCSNNDRNVELINLKTKERLIAFEETDIVIDILHVPDRNKIITLKQKEILEREFRMNPNALNKFSPCRCRTVILSSDVKENLSFLSMVINKTGTLLFVSTDDSRVVVVDLKNYSRLFDLENRRGNVVAMAVSEMLMWDEFEPSSDVLLTGTHITENSAKVWYLDASYISQKNRKVRLTTKFDVSFLCPSSPITPTSSTPNSGTESANNTPKRHQSFANHKEVKKILKNTLSLDRQSIKPLSLKGICNNNDNTIQPLLAVVDDKNNIQVMRGRKVLTEIQEKSEEQITAVKISPCNHYIYYGLRSGIVNKFTIRTKDVVTVLDVYSPVQYLNFVNSNLLMVAGENRCLMAYRFNNDGDWEPEMLQAGNTHLGSQELLNDFQGVKKLNGQIDNMSSSGSDSSVSSRDRMFPSGENKGLCRGSGLVECFWISGVGLITVENNALIKLWDKELKLLRILNARQPHVHVTCAAFKKNILVICDSNNKRFQTFELRTEPFIDLQLIQDYKLNNVIVSCDLTADGNILAMGLDSGKVVIQNVKWKRQICLLTHHKTKVQSCSFSPVSERMYRSSMLFSPASNALSPTGDSTDEEVPLVLVTMASEIVWWNLSYIIKMRVTNRNLWSRGGLNALTPIASPSDAREIHTPNNSPETRNYFFNDGVFNQHCWKAIWKGKTCKEDSKRKEILACIKLSGMNATRLCHDERFSCFVTVDNPGHIHIMNVMRSNQT</sequence>
<proteinExistence type="predicted"/>
<accession>A0ACC1DHZ0</accession>
<dbReference type="Proteomes" id="UP000824533">
    <property type="component" value="Linkage Group LG02"/>
</dbReference>
<gene>
    <name evidence="1" type="ORF">K1T71_001345</name>
</gene>